<dbReference type="InterPro" id="IPR011989">
    <property type="entry name" value="ARM-like"/>
</dbReference>
<accession>A0A919M2A0</accession>
<dbReference type="SUPFAM" id="SSF48371">
    <property type="entry name" value="ARM repeat"/>
    <property type="match status" value="3"/>
</dbReference>
<dbReference type="AlphaFoldDB" id="A0A919M2A0"/>
<dbReference type="GO" id="GO:0016491">
    <property type="term" value="F:oxidoreductase activity"/>
    <property type="evidence" value="ECO:0007669"/>
    <property type="project" value="TreeGrafter"/>
</dbReference>
<evidence type="ECO:0008006" key="3">
    <source>
        <dbReference type="Google" id="ProtNLM"/>
    </source>
</evidence>
<dbReference type="InterPro" id="IPR016024">
    <property type="entry name" value="ARM-type_fold"/>
</dbReference>
<sequence length="705" mass="75439">MIEICEPGGEQDVRWVMAALRAAGEPELDAVPWARFTDECWPPDSVPGLLRALYDPGHACRSLADLWTRVRNEGTSDVTGALAVPFLLRIAADPAAPQRAELLNLAAEVGHREHFGTDTRASLFHVVDEQDRMTIDGYGRIVAWTCQAAREAVTADAVLLIGLLDDPDPAVRANVAYALAGALMPPPEVTAALRERLAVETSLAVRASLVLALAQLAVERADSDVVAWTAALWVDPGNPPDVRFAAALSWLCATAEPVPDRMLDLFAEVVDPRMAETMDDVPWPNDSLRHRGLAAWLVVFLGDVPEVQADLVARLAASPHPSVRACALRAAYDLAAEWRSWTDEMITLLADRLHDTEPAVRRTAARHLVRAGAAAAPAADRIAAALDDPDPEVWAWTVVTLAHLGDVRAVEPLADLLSRPAYPWPEPRRHPDGSPDPGNVLSAMRPYAGRLAPVVVARLADSSNGWRRLRCELLQGLSHWGEHAAGAVDLLTDLLSAPDTDRTKVVYCLARIGPPAAAAVPVLDRLAAGAEPGLLAALVWARWRITGEGAEDTAATLARLATGAGTGSQPLRLLADVGPAAAAHEPVIRARLSADNHTTTRVEAAFALWGATGNTADTVPVLAAVLDEPWDWHPFGSAHTTVVGYLARIGTAAAAAVPALTAFLEADRRLGLWGSKDPVDWDRRCQQSVTAALRAIRPDVPRGPR</sequence>
<proteinExistence type="predicted"/>
<keyword evidence="2" id="KW-1185">Reference proteome</keyword>
<protein>
    <recommendedName>
        <fullName evidence="3">PBS lyase</fullName>
    </recommendedName>
</protein>
<dbReference type="PANTHER" id="PTHR12697">
    <property type="entry name" value="PBS LYASE HEAT-LIKE PROTEIN"/>
    <property type="match status" value="1"/>
</dbReference>
<gene>
    <name evidence="1" type="ORF">Acy02nite_49060</name>
</gene>
<name>A0A919M2A0_9ACTN</name>
<evidence type="ECO:0000313" key="1">
    <source>
        <dbReference type="EMBL" id="GID67025.1"/>
    </source>
</evidence>
<dbReference type="RefSeq" id="WP_203744318.1">
    <property type="nucleotide sequence ID" value="NZ_BAAAUC010000089.1"/>
</dbReference>
<dbReference type="EMBL" id="BOMH01000037">
    <property type="protein sequence ID" value="GID67025.1"/>
    <property type="molecule type" value="Genomic_DNA"/>
</dbReference>
<organism evidence="1 2">
    <name type="scientific">Actinoplanes cyaneus</name>
    <dbReference type="NCBI Taxonomy" id="52696"/>
    <lineage>
        <taxon>Bacteria</taxon>
        <taxon>Bacillati</taxon>
        <taxon>Actinomycetota</taxon>
        <taxon>Actinomycetes</taxon>
        <taxon>Micromonosporales</taxon>
        <taxon>Micromonosporaceae</taxon>
        <taxon>Actinoplanes</taxon>
    </lineage>
</organism>
<comment type="caution">
    <text evidence="1">The sequence shown here is derived from an EMBL/GenBank/DDBJ whole genome shotgun (WGS) entry which is preliminary data.</text>
</comment>
<reference evidence="1" key="1">
    <citation type="submission" date="2021-01" db="EMBL/GenBank/DDBJ databases">
        <title>Whole genome shotgun sequence of Actinoplanes cyaneus NBRC 14990.</title>
        <authorList>
            <person name="Komaki H."/>
            <person name="Tamura T."/>
        </authorList>
    </citation>
    <scope>NUCLEOTIDE SEQUENCE</scope>
    <source>
        <strain evidence="1">NBRC 14990</strain>
    </source>
</reference>
<evidence type="ECO:0000313" key="2">
    <source>
        <dbReference type="Proteomes" id="UP000619479"/>
    </source>
</evidence>
<dbReference type="Proteomes" id="UP000619479">
    <property type="component" value="Unassembled WGS sequence"/>
</dbReference>
<dbReference type="Pfam" id="PF13646">
    <property type="entry name" value="HEAT_2"/>
    <property type="match status" value="1"/>
</dbReference>
<dbReference type="PANTHER" id="PTHR12697:SF5">
    <property type="entry name" value="DEOXYHYPUSINE HYDROXYLASE"/>
    <property type="match status" value="1"/>
</dbReference>
<dbReference type="Gene3D" id="1.25.10.10">
    <property type="entry name" value="Leucine-rich Repeat Variant"/>
    <property type="match status" value="3"/>
</dbReference>